<evidence type="ECO:0000313" key="1">
    <source>
        <dbReference type="EMBL" id="KAE8364683.1"/>
    </source>
</evidence>
<evidence type="ECO:0008006" key="3">
    <source>
        <dbReference type="Google" id="ProtNLM"/>
    </source>
</evidence>
<accession>A0A5N7A522</accession>
<dbReference type="EMBL" id="ML737646">
    <property type="protein sequence ID" value="KAE8364683.1"/>
    <property type="molecule type" value="Genomic_DNA"/>
</dbReference>
<dbReference type="OrthoDB" id="2831558at2759"/>
<sequence>MTTPTTVSHQALAREILQRELAVEVSNISHLGYSRSNFVYKVVLSEPTREAHHGSRKPGTVEIPKDTTRLIIRFFKPFDTFNEGVRAENIVAAMTVARSAMADSALHTIVPQVYGWSSGKEEPSGEAWVLEEYISGTNFGDDFHTLPSHKQHAILAQFAEVVKAFQDYNFPETVKAFGGLAFNADGNVCSFSKLATTQEAFELPPCSTMVFPKFPSQLAQVGALRSSTIDGADAFSRVHWLIQDLVPWHLFDPTILEIQTPEQLEEARKEVEITLGKYLDSWGF</sequence>
<protein>
    <recommendedName>
        <fullName evidence="3">Aminoglycoside phosphotransferase domain-containing protein</fullName>
    </recommendedName>
</protein>
<name>A0A5N7A522_9EURO</name>
<gene>
    <name evidence="1" type="ORF">BDV27DRAFT_157631</name>
</gene>
<dbReference type="AlphaFoldDB" id="A0A5N7A522"/>
<dbReference type="GeneID" id="43656987"/>
<dbReference type="RefSeq" id="XP_031927764.1">
    <property type="nucleotide sequence ID" value="XM_032072541.1"/>
</dbReference>
<dbReference type="Proteomes" id="UP000326268">
    <property type="component" value="Unassembled WGS sequence"/>
</dbReference>
<evidence type="ECO:0000313" key="2">
    <source>
        <dbReference type="Proteomes" id="UP000326268"/>
    </source>
</evidence>
<keyword evidence="2" id="KW-1185">Reference proteome</keyword>
<proteinExistence type="predicted"/>
<reference evidence="1 2" key="1">
    <citation type="submission" date="2019-04" db="EMBL/GenBank/DDBJ databases">
        <title>Friends and foes A comparative genomics studyof 23 Aspergillus species from section Flavi.</title>
        <authorList>
            <consortium name="DOE Joint Genome Institute"/>
            <person name="Kjaerbolling I."/>
            <person name="Vesth T."/>
            <person name="Frisvad J.C."/>
            <person name="Nybo J.L."/>
            <person name="Theobald S."/>
            <person name="Kildgaard S."/>
            <person name="Isbrandt T."/>
            <person name="Kuo A."/>
            <person name="Sato A."/>
            <person name="Lyhne E.K."/>
            <person name="Kogle M.E."/>
            <person name="Wiebenga A."/>
            <person name="Kun R.S."/>
            <person name="Lubbers R.J."/>
            <person name="Makela M.R."/>
            <person name="Barry K."/>
            <person name="Chovatia M."/>
            <person name="Clum A."/>
            <person name="Daum C."/>
            <person name="Haridas S."/>
            <person name="He G."/>
            <person name="LaButti K."/>
            <person name="Lipzen A."/>
            <person name="Mondo S."/>
            <person name="Riley R."/>
            <person name="Salamov A."/>
            <person name="Simmons B.A."/>
            <person name="Magnuson J.K."/>
            <person name="Henrissat B."/>
            <person name="Mortensen U.H."/>
            <person name="Larsen T.O."/>
            <person name="Devries R.P."/>
            <person name="Grigoriev I.V."/>
            <person name="Machida M."/>
            <person name="Baker S.E."/>
            <person name="Andersen M.R."/>
        </authorList>
    </citation>
    <scope>NUCLEOTIDE SEQUENCE [LARGE SCALE GENOMIC DNA]</scope>
    <source>
        <strain evidence="1 2">CBS 763.97</strain>
    </source>
</reference>
<organism evidence="1 2">
    <name type="scientific">Aspergillus caelatus</name>
    <dbReference type="NCBI Taxonomy" id="61420"/>
    <lineage>
        <taxon>Eukaryota</taxon>
        <taxon>Fungi</taxon>
        <taxon>Dikarya</taxon>
        <taxon>Ascomycota</taxon>
        <taxon>Pezizomycotina</taxon>
        <taxon>Eurotiomycetes</taxon>
        <taxon>Eurotiomycetidae</taxon>
        <taxon>Eurotiales</taxon>
        <taxon>Aspergillaceae</taxon>
        <taxon>Aspergillus</taxon>
        <taxon>Aspergillus subgen. Circumdati</taxon>
    </lineage>
</organism>